<protein>
    <recommendedName>
        <fullName evidence="5">Secreted protein</fullName>
    </recommendedName>
</protein>
<feature type="chain" id="PRO_5042050943" description="Secreted protein" evidence="2">
    <location>
        <begin position="39"/>
        <end position="100"/>
    </location>
</feature>
<evidence type="ECO:0000313" key="4">
    <source>
        <dbReference type="Proteomes" id="UP001287356"/>
    </source>
</evidence>
<dbReference type="EMBL" id="JAULSN010000013">
    <property type="protein sequence ID" value="KAK3361049.1"/>
    <property type="molecule type" value="Genomic_DNA"/>
</dbReference>
<organism evidence="3 4">
    <name type="scientific">Lasiosphaeria ovina</name>
    <dbReference type="NCBI Taxonomy" id="92902"/>
    <lineage>
        <taxon>Eukaryota</taxon>
        <taxon>Fungi</taxon>
        <taxon>Dikarya</taxon>
        <taxon>Ascomycota</taxon>
        <taxon>Pezizomycotina</taxon>
        <taxon>Sordariomycetes</taxon>
        <taxon>Sordariomycetidae</taxon>
        <taxon>Sordariales</taxon>
        <taxon>Lasiosphaeriaceae</taxon>
        <taxon>Lasiosphaeria</taxon>
    </lineage>
</organism>
<keyword evidence="2" id="KW-0732">Signal</keyword>
<sequence>MCLSPEKTLKTACGSFTCFPMRLLLQCLVLSSIWLVRSHCTSTSCSPTRRRTSTPSRCATRPPTSGPRGPYLHGRHVAGDVADQHRRQSSDACWQLGEDE</sequence>
<name>A0AAE0JSN1_9PEZI</name>
<dbReference type="Proteomes" id="UP001287356">
    <property type="component" value="Unassembled WGS sequence"/>
</dbReference>
<evidence type="ECO:0000256" key="1">
    <source>
        <dbReference type="SAM" id="MobiDB-lite"/>
    </source>
</evidence>
<feature type="signal peptide" evidence="2">
    <location>
        <begin position="1"/>
        <end position="38"/>
    </location>
</feature>
<reference evidence="3" key="2">
    <citation type="submission" date="2023-06" db="EMBL/GenBank/DDBJ databases">
        <authorList>
            <consortium name="Lawrence Berkeley National Laboratory"/>
            <person name="Haridas S."/>
            <person name="Hensen N."/>
            <person name="Bonometti L."/>
            <person name="Westerberg I."/>
            <person name="Brannstrom I.O."/>
            <person name="Guillou S."/>
            <person name="Cros-Aarteil S."/>
            <person name="Calhoun S."/>
            <person name="Kuo A."/>
            <person name="Mondo S."/>
            <person name="Pangilinan J."/>
            <person name="Riley R."/>
            <person name="Labutti K."/>
            <person name="Andreopoulos B."/>
            <person name="Lipzen A."/>
            <person name="Chen C."/>
            <person name="Yanf M."/>
            <person name="Daum C."/>
            <person name="Ng V."/>
            <person name="Clum A."/>
            <person name="Steindorff A."/>
            <person name="Ohm R."/>
            <person name="Martin F."/>
            <person name="Silar P."/>
            <person name="Natvig D."/>
            <person name="Lalanne C."/>
            <person name="Gautier V."/>
            <person name="Ament-Velasquez S.L."/>
            <person name="Kruys A."/>
            <person name="Hutchinson M.I."/>
            <person name="Powell A.J."/>
            <person name="Barry K."/>
            <person name="Miller A.N."/>
            <person name="Grigoriev I.V."/>
            <person name="Debuchy R."/>
            <person name="Gladieux P."/>
            <person name="Thoren M.H."/>
            <person name="Johannesson H."/>
        </authorList>
    </citation>
    <scope>NUCLEOTIDE SEQUENCE</scope>
    <source>
        <strain evidence="3">CBS 958.72</strain>
    </source>
</reference>
<evidence type="ECO:0000256" key="2">
    <source>
        <dbReference type="SAM" id="SignalP"/>
    </source>
</evidence>
<dbReference type="AlphaFoldDB" id="A0AAE0JSN1"/>
<proteinExistence type="predicted"/>
<comment type="caution">
    <text evidence="3">The sequence shown here is derived from an EMBL/GenBank/DDBJ whole genome shotgun (WGS) entry which is preliminary data.</text>
</comment>
<gene>
    <name evidence="3" type="ORF">B0T24DRAFT_121942</name>
</gene>
<reference evidence="3" key="1">
    <citation type="journal article" date="2023" name="Mol. Phylogenet. Evol.">
        <title>Genome-scale phylogeny and comparative genomics of the fungal order Sordariales.</title>
        <authorList>
            <person name="Hensen N."/>
            <person name="Bonometti L."/>
            <person name="Westerberg I."/>
            <person name="Brannstrom I.O."/>
            <person name="Guillou S."/>
            <person name="Cros-Aarteil S."/>
            <person name="Calhoun S."/>
            <person name="Haridas S."/>
            <person name="Kuo A."/>
            <person name="Mondo S."/>
            <person name="Pangilinan J."/>
            <person name="Riley R."/>
            <person name="LaButti K."/>
            <person name="Andreopoulos B."/>
            <person name="Lipzen A."/>
            <person name="Chen C."/>
            <person name="Yan M."/>
            <person name="Daum C."/>
            <person name="Ng V."/>
            <person name="Clum A."/>
            <person name="Steindorff A."/>
            <person name="Ohm R.A."/>
            <person name="Martin F."/>
            <person name="Silar P."/>
            <person name="Natvig D.O."/>
            <person name="Lalanne C."/>
            <person name="Gautier V."/>
            <person name="Ament-Velasquez S.L."/>
            <person name="Kruys A."/>
            <person name="Hutchinson M.I."/>
            <person name="Powell A.J."/>
            <person name="Barry K."/>
            <person name="Miller A.N."/>
            <person name="Grigoriev I.V."/>
            <person name="Debuchy R."/>
            <person name="Gladieux P."/>
            <person name="Hiltunen Thoren M."/>
            <person name="Johannesson H."/>
        </authorList>
    </citation>
    <scope>NUCLEOTIDE SEQUENCE</scope>
    <source>
        <strain evidence="3">CBS 958.72</strain>
    </source>
</reference>
<accession>A0AAE0JSN1</accession>
<feature type="region of interest" description="Disordered" evidence="1">
    <location>
        <begin position="42"/>
        <end position="100"/>
    </location>
</feature>
<evidence type="ECO:0000313" key="3">
    <source>
        <dbReference type="EMBL" id="KAK3361049.1"/>
    </source>
</evidence>
<feature type="compositionally biased region" description="Low complexity" evidence="1">
    <location>
        <begin position="42"/>
        <end position="63"/>
    </location>
</feature>
<keyword evidence="4" id="KW-1185">Reference proteome</keyword>
<evidence type="ECO:0008006" key="5">
    <source>
        <dbReference type="Google" id="ProtNLM"/>
    </source>
</evidence>